<feature type="compositionally biased region" description="Polar residues" evidence="1">
    <location>
        <begin position="75"/>
        <end position="91"/>
    </location>
</feature>
<dbReference type="Gene3D" id="1.10.10.10">
    <property type="entry name" value="Winged helix-like DNA-binding domain superfamily/Winged helix DNA-binding domain"/>
    <property type="match status" value="1"/>
</dbReference>
<dbReference type="InterPro" id="IPR036390">
    <property type="entry name" value="WH_DNA-bd_sf"/>
</dbReference>
<dbReference type="Proteomes" id="UP001500642">
    <property type="component" value="Unassembled WGS sequence"/>
</dbReference>
<proteinExistence type="predicted"/>
<comment type="caution">
    <text evidence="3">The sequence shown here is derived from an EMBL/GenBank/DDBJ whole genome shotgun (WGS) entry which is preliminary data.</text>
</comment>
<dbReference type="InterPro" id="IPR011991">
    <property type="entry name" value="ArsR-like_HTH"/>
</dbReference>
<evidence type="ECO:0000313" key="3">
    <source>
        <dbReference type="EMBL" id="GAA4382906.1"/>
    </source>
</evidence>
<dbReference type="InterPro" id="IPR001845">
    <property type="entry name" value="HTH_ArsR_DNA-bd_dom"/>
</dbReference>
<dbReference type="InterPro" id="IPR036388">
    <property type="entry name" value="WH-like_DNA-bd_sf"/>
</dbReference>
<organism evidence="3 4">
    <name type="scientific">Brevibacterium pityocampae</name>
    <dbReference type="NCBI Taxonomy" id="506594"/>
    <lineage>
        <taxon>Bacteria</taxon>
        <taxon>Bacillati</taxon>
        <taxon>Actinomycetota</taxon>
        <taxon>Actinomycetes</taxon>
        <taxon>Micrococcales</taxon>
        <taxon>Brevibacteriaceae</taxon>
        <taxon>Brevibacterium</taxon>
    </lineage>
</organism>
<dbReference type="SUPFAM" id="SSF46785">
    <property type="entry name" value="Winged helix' DNA-binding domain"/>
    <property type="match status" value="1"/>
</dbReference>
<accession>A0ABP8J0R9</accession>
<name>A0ABP8J0R9_9MICO</name>
<evidence type="ECO:0000313" key="4">
    <source>
        <dbReference type="Proteomes" id="UP001500642"/>
    </source>
</evidence>
<sequence length="230" mass="23502">MTDHQDPAQTPSPGDGQPADAHGPAGNHPPADDLAARLTALEEQVSSLVAALGTEPGTAARAPDLADPLPGDTSAGAQPTSGSARGSTGAQPTAGGVDPFWALNGLKDTLGDLGGVVFAGYLRKPDGRRADWQYGRTAAHIEAADFADSAAALAALASPVRLALIQAVYDGAHSVADLVESGDFGTTGQIYHHVNQLAAAGWLESPRRGRWTVPVERIIPLLTIILATQG</sequence>
<gene>
    <name evidence="3" type="ORF">GCM10023167_01950</name>
</gene>
<evidence type="ECO:0000259" key="2">
    <source>
        <dbReference type="SMART" id="SM00418"/>
    </source>
</evidence>
<feature type="compositionally biased region" description="Low complexity" evidence="1">
    <location>
        <begin position="59"/>
        <end position="70"/>
    </location>
</feature>
<keyword evidence="4" id="KW-1185">Reference proteome</keyword>
<dbReference type="SMART" id="SM00418">
    <property type="entry name" value="HTH_ARSR"/>
    <property type="match status" value="1"/>
</dbReference>
<dbReference type="EMBL" id="BAABGL010000002">
    <property type="protein sequence ID" value="GAA4382906.1"/>
    <property type="molecule type" value="Genomic_DNA"/>
</dbReference>
<reference evidence="4" key="1">
    <citation type="journal article" date="2019" name="Int. J. Syst. Evol. Microbiol.">
        <title>The Global Catalogue of Microorganisms (GCM) 10K type strain sequencing project: providing services to taxonomists for standard genome sequencing and annotation.</title>
        <authorList>
            <consortium name="The Broad Institute Genomics Platform"/>
            <consortium name="The Broad Institute Genome Sequencing Center for Infectious Disease"/>
            <person name="Wu L."/>
            <person name="Ma J."/>
        </authorList>
    </citation>
    <scope>NUCLEOTIDE SEQUENCE [LARGE SCALE GENOMIC DNA]</scope>
    <source>
        <strain evidence="4">JCM 17808</strain>
    </source>
</reference>
<feature type="region of interest" description="Disordered" evidence="1">
    <location>
        <begin position="58"/>
        <end position="93"/>
    </location>
</feature>
<protein>
    <recommendedName>
        <fullName evidence="2">HTH arsR-type domain-containing protein</fullName>
    </recommendedName>
</protein>
<evidence type="ECO:0000256" key="1">
    <source>
        <dbReference type="SAM" id="MobiDB-lite"/>
    </source>
</evidence>
<dbReference type="RefSeq" id="WP_345029152.1">
    <property type="nucleotide sequence ID" value="NZ_BAABGL010000002.1"/>
</dbReference>
<feature type="region of interest" description="Disordered" evidence="1">
    <location>
        <begin position="1"/>
        <end position="40"/>
    </location>
</feature>
<dbReference type="CDD" id="cd00090">
    <property type="entry name" value="HTH_ARSR"/>
    <property type="match status" value="1"/>
</dbReference>
<feature type="domain" description="HTH arsR-type" evidence="2">
    <location>
        <begin position="151"/>
        <end position="230"/>
    </location>
</feature>